<dbReference type="EMBL" id="JACHBU010000001">
    <property type="protein sequence ID" value="MBB6507275.1"/>
    <property type="molecule type" value="Genomic_DNA"/>
</dbReference>
<evidence type="ECO:0000313" key="1">
    <source>
        <dbReference type="EMBL" id="MBB6507275.1"/>
    </source>
</evidence>
<keyword evidence="2" id="KW-1185">Reference proteome</keyword>
<dbReference type="Pfam" id="PF11455">
    <property type="entry name" value="MazE-like"/>
    <property type="match status" value="1"/>
</dbReference>
<sequence length="70" mass="8149">MGRPREVSEEERAELIRKGYRPIEVWVPDLDNETVREQLQEEARKIAEADKAEGVMDWLDAVGPTNWDKP</sequence>
<comment type="caution">
    <text evidence="1">The sequence shown here is derived from an EMBL/GenBank/DDBJ whole genome shotgun (WGS) entry which is preliminary data.</text>
</comment>
<protein>
    <recommendedName>
        <fullName evidence="3">DUF3018 family protein</fullName>
    </recommendedName>
</protein>
<name>A0A7X0MRK4_9HYPH</name>
<dbReference type="Proteomes" id="UP000585437">
    <property type="component" value="Unassembled WGS sequence"/>
</dbReference>
<gene>
    <name evidence="1" type="ORF">F4695_000594</name>
</gene>
<organism evidence="1 2">
    <name type="scientific">Rhizobium soli</name>
    <dbReference type="NCBI Taxonomy" id="424798"/>
    <lineage>
        <taxon>Bacteria</taxon>
        <taxon>Pseudomonadati</taxon>
        <taxon>Pseudomonadota</taxon>
        <taxon>Alphaproteobacteria</taxon>
        <taxon>Hyphomicrobiales</taxon>
        <taxon>Rhizobiaceae</taxon>
        <taxon>Rhizobium/Agrobacterium group</taxon>
        <taxon>Rhizobium</taxon>
    </lineage>
</organism>
<evidence type="ECO:0000313" key="2">
    <source>
        <dbReference type="Proteomes" id="UP000585437"/>
    </source>
</evidence>
<reference evidence="1 2" key="1">
    <citation type="submission" date="2020-08" db="EMBL/GenBank/DDBJ databases">
        <title>The Agave Microbiome: Exploring the role of microbial communities in plant adaptations to desert environments.</title>
        <authorList>
            <person name="Partida-Martinez L.P."/>
        </authorList>
    </citation>
    <scope>NUCLEOTIDE SEQUENCE [LARGE SCALE GENOMIC DNA]</scope>
    <source>
        <strain evidence="1 2">AS3.12</strain>
    </source>
</reference>
<dbReference type="AlphaFoldDB" id="A0A7X0MRK4"/>
<dbReference type="InterPro" id="IPR021558">
    <property type="entry name" value="MazE-like"/>
</dbReference>
<accession>A0A7X0MRK4</accession>
<evidence type="ECO:0008006" key="3">
    <source>
        <dbReference type="Google" id="ProtNLM"/>
    </source>
</evidence>
<proteinExistence type="predicted"/>
<dbReference type="RefSeq" id="WP_184653757.1">
    <property type="nucleotide sequence ID" value="NZ_JACHBU010000001.1"/>
</dbReference>